<comment type="subcellular location">
    <subcellularLocation>
        <location evidence="1">Cytoplasm</location>
    </subcellularLocation>
</comment>
<evidence type="ECO:0000256" key="7">
    <source>
        <dbReference type="ARBA" id="ARBA00023306"/>
    </source>
</evidence>
<dbReference type="PANTHER" id="PTHR35794">
    <property type="entry name" value="CELL DIVISION PROTEIN DIVIVA"/>
    <property type="match status" value="1"/>
</dbReference>
<dbReference type="Gene3D" id="6.10.250.660">
    <property type="match status" value="1"/>
</dbReference>
<dbReference type="AlphaFoldDB" id="A0A2T0Z686"/>
<comment type="similarity">
    <text evidence="2">Belongs to the DivIVA family.</text>
</comment>
<feature type="region of interest" description="Disordered" evidence="10">
    <location>
        <begin position="306"/>
        <end position="353"/>
    </location>
</feature>
<feature type="region of interest" description="Disordered" evidence="10">
    <location>
        <begin position="105"/>
        <end position="217"/>
    </location>
</feature>
<dbReference type="InterPro" id="IPR019933">
    <property type="entry name" value="DivIVA_domain"/>
</dbReference>
<dbReference type="NCBIfam" id="TIGR03544">
    <property type="entry name" value="DivI1A_domain"/>
    <property type="match status" value="1"/>
</dbReference>
<keyword evidence="4" id="KW-0963">Cytoplasm</keyword>
<feature type="compositionally biased region" description="Basic and acidic residues" evidence="10">
    <location>
        <begin position="167"/>
        <end position="217"/>
    </location>
</feature>
<accession>A0A2T0Z686</accession>
<keyword evidence="5" id="KW-0132">Cell division</keyword>
<dbReference type="GO" id="GO:0051301">
    <property type="term" value="P:cell division"/>
    <property type="evidence" value="ECO:0007669"/>
    <property type="project" value="UniProtKB-KW"/>
</dbReference>
<dbReference type="RefSeq" id="WP_106350974.1">
    <property type="nucleotide sequence ID" value="NZ_PVUE01000027.1"/>
</dbReference>
<feature type="coiled-coil region" evidence="9">
    <location>
        <begin position="32"/>
        <end position="59"/>
    </location>
</feature>
<evidence type="ECO:0000256" key="9">
    <source>
        <dbReference type="SAM" id="Coils"/>
    </source>
</evidence>
<dbReference type="InterPro" id="IPR007793">
    <property type="entry name" value="DivIVA_fam"/>
</dbReference>
<evidence type="ECO:0000313" key="11">
    <source>
        <dbReference type="EMBL" id="PRZ31674.1"/>
    </source>
</evidence>
<gene>
    <name evidence="11" type="ORF">CLV47_1279</name>
</gene>
<evidence type="ECO:0000256" key="1">
    <source>
        <dbReference type="ARBA" id="ARBA00004496"/>
    </source>
</evidence>
<feature type="compositionally biased region" description="Basic and acidic residues" evidence="10">
    <location>
        <begin position="344"/>
        <end position="353"/>
    </location>
</feature>
<dbReference type="Proteomes" id="UP000237752">
    <property type="component" value="Unassembled WGS sequence"/>
</dbReference>
<proteinExistence type="inferred from homology"/>
<evidence type="ECO:0000256" key="6">
    <source>
        <dbReference type="ARBA" id="ARBA00023054"/>
    </source>
</evidence>
<evidence type="ECO:0000256" key="8">
    <source>
        <dbReference type="ARBA" id="ARBA00031737"/>
    </source>
</evidence>
<dbReference type="Pfam" id="PF05103">
    <property type="entry name" value="DivIVA"/>
    <property type="match status" value="1"/>
</dbReference>
<evidence type="ECO:0000256" key="10">
    <source>
        <dbReference type="SAM" id="MobiDB-lite"/>
    </source>
</evidence>
<evidence type="ECO:0000256" key="4">
    <source>
        <dbReference type="ARBA" id="ARBA00022490"/>
    </source>
</evidence>
<evidence type="ECO:0000313" key="12">
    <source>
        <dbReference type="Proteomes" id="UP000237752"/>
    </source>
</evidence>
<dbReference type="PANTHER" id="PTHR35794:SF2">
    <property type="entry name" value="CELL DIVISION PROTEIN DIVIVA"/>
    <property type="match status" value="1"/>
</dbReference>
<keyword evidence="6 9" id="KW-0175">Coiled coil</keyword>
<evidence type="ECO:0000256" key="2">
    <source>
        <dbReference type="ARBA" id="ARBA00009008"/>
    </source>
</evidence>
<name>A0A2T0Z686_9ACTN</name>
<sequence>MPLTPADVHNVAFKKPPIGKRGYDDEEVDAFLDLVEAELARLIEENADLRNQVADLESRAGGSAASSASSSTGQYAALHKSNAVDDSENYSSSSATGQYATLAQNARDEEPGADTQNGAPQAPSPQEPAQQEAPAAAAAQPAPAAPASSPVGDHEKASRILALATETADRHLSEAKSEADKHLSDAKTHAESLRTKAEEEHSKRIGDAKAEAEKHVTEARTSAAALLAESQSKAAATEKDAQTKAEQLAQAAEQKKADILRALEERKSSLERRIESLHSFETAYRTRIQGYLSSQLKEIEDLPALEPAGGIAGDGAGAHSAQDQGGSTKVSGFVGSSDAQKPASSDKSEDEKN</sequence>
<dbReference type="EMBL" id="PVUE01000027">
    <property type="protein sequence ID" value="PRZ31674.1"/>
    <property type="molecule type" value="Genomic_DNA"/>
</dbReference>
<protein>
    <recommendedName>
        <fullName evidence="3">Cell wall synthesis protein Wag31</fullName>
    </recommendedName>
    <alternativeName>
        <fullName evidence="8">Antigen 84</fullName>
    </alternativeName>
</protein>
<keyword evidence="7" id="KW-0131">Cell cycle</keyword>
<feature type="compositionally biased region" description="Low complexity" evidence="10">
    <location>
        <begin position="127"/>
        <end position="150"/>
    </location>
</feature>
<dbReference type="GO" id="GO:0005737">
    <property type="term" value="C:cytoplasm"/>
    <property type="evidence" value="ECO:0007669"/>
    <property type="project" value="UniProtKB-SubCell"/>
</dbReference>
<organism evidence="11 12">
    <name type="scientific">Antricoccus suffuscus</name>
    <dbReference type="NCBI Taxonomy" id="1629062"/>
    <lineage>
        <taxon>Bacteria</taxon>
        <taxon>Bacillati</taxon>
        <taxon>Actinomycetota</taxon>
        <taxon>Actinomycetes</taxon>
        <taxon>Geodermatophilales</taxon>
        <taxon>Antricoccaceae</taxon>
        <taxon>Antricoccus</taxon>
    </lineage>
</organism>
<evidence type="ECO:0000256" key="3">
    <source>
        <dbReference type="ARBA" id="ARBA00018787"/>
    </source>
</evidence>
<feature type="region of interest" description="Disordered" evidence="10">
    <location>
        <begin position="1"/>
        <end position="23"/>
    </location>
</feature>
<comment type="caution">
    <text evidence="11">The sequence shown here is derived from an EMBL/GenBank/DDBJ whole genome shotgun (WGS) entry which is preliminary data.</text>
</comment>
<keyword evidence="12" id="KW-1185">Reference proteome</keyword>
<evidence type="ECO:0000256" key="5">
    <source>
        <dbReference type="ARBA" id="ARBA00022618"/>
    </source>
</evidence>
<feature type="region of interest" description="Disordered" evidence="10">
    <location>
        <begin position="229"/>
        <end position="253"/>
    </location>
</feature>
<reference evidence="11 12" key="1">
    <citation type="submission" date="2018-03" db="EMBL/GenBank/DDBJ databases">
        <title>Genomic Encyclopedia of Archaeal and Bacterial Type Strains, Phase II (KMG-II): from individual species to whole genera.</title>
        <authorList>
            <person name="Goeker M."/>
        </authorList>
    </citation>
    <scope>NUCLEOTIDE SEQUENCE [LARGE SCALE GENOMIC DNA]</scope>
    <source>
        <strain evidence="11 12">DSM 100065</strain>
    </source>
</reference>